<comment type="caution">
    <text evidence="1">The sequence shown here is derived from an EMBL/GenBank/DDBJ whole genome shotgun (WGS) entry which is preliminary data.</text>
</comment>
<organism evidence="1 2">
    <name type="scientific">Microtetraspora malaysiensis</name>
    <dbReference type="NCBI Taxonomy" id="161358"/>
    <lineage>
        <taxon>Bacteria</taxon>
        <taxon>Bacillati</taxon>
        <taxon>Actinomycetota</taxon>
        <taxon>Actinomycetes</taxon>
        <taxon>Streptosporangiales</taxon>
        <taxon>Streptosporangiaceae</taxon>
        <taxon>Microtetraspora</taxon>
    </lineage>
</organism>
<gene>
    <name evidence="1" type="ORF">ACFYXI_07280</name>
</gene>
<evidence type="ECO:0000313" key="2">
    <source>
        <dbReference type="Proteomes" id="UP001602013"/>
    </source>
</evidence>
<keyword evidence="2" id="KW-1185">Reference proteome</keyword>
<accession>A0ABW6SK92</accession>
<dbReference type="RefSeq" id="WP_387409376.1">
    <property type="nucleotide sequence ID" value="NZ_JBIASD010000004.1"/>
</dbReference>
<name>A0ABW6SK92_9ACTN</name>
<reference evidence="1 2" key="1">
    <citation type="submission" date="2024-10" db="EMBL/GenBank/DDBJ databases">
        <title>The Natural Products Discovery Center: Release of the First 8490 Sequenced Strains for Exploring Actinobacteria Biosynthetic Diversity.</title>
        <authorList>
            <person name="Kalkreuter E."/>
            <person name="Kautsar S.A."/>
            <person name="Yang D."/>
            <person name="Bader C.D."/>
            <person name="Teijaro C.N."/>
            <person name="Fluegel L."/>
            <person name="Davis C.M."/>
            <person name="Simpson J.R."/>
            <person name="Lauterbach L."/>
            <person name="Steele A.D."/>
            <person name="Gui C."/>
            <person name="Meng S."/>
            <person name="Li G."/>
            <person name="Viehrig K."/>
            <person name="Ye F."/>
            <person name="Su P."/>
            <person name="Kiefer A.F."/>
            <person name="Nichols A."/>
            <person name="Cepeda A.J."/>
            <person name="Yan W."/>
            <person name="Fan B."/>
            <person name="Jiang Y."/>
            <person name="Adhikari A."/>
            <person name="Zheng C.-J."/>
            <person name="Schuster L."/>
            <person name="Cowan T.M."/>
            <person name="Smanski M.J."/>
            <person name="Chevrette M.G."/>
            <person name="De Carvalho L.P.S."/>
            <person name="Shen B."/>
        </authorList>
    </citation>
    <scope>NUCLEOTIDE SEQUENCE [LARGE SCALE GENOMIC DNA]</scope>
    <source>
        <strain evidence="1 2">NPDC002173</strain>
    </source>
</reference>
<sequence length="97" mass="10377">MAIISQSADCALTPFEILDAALAIRTIANAHFHGPISSADADALGRLQTMPGLSRAEDAAIRYVRNSGDIWPLPDQRAEVFHGLLGRLLPTPEGSVR</sequence>
<proteinExistence type="predicted"/>
<evidence type="ECO:0000313" key="1">
    <source>
        <dbReference type="EMBL" id="MFF3665380.1"/>
    </source>
</evidence>
<dbReference type="EMBL" id="JBIASD010000004">
    <property type="protein sequence ID" value="MFF3665380.1"/>
    <property type="molecule type" value="Genomic_DNA"/>
</dbReference>
<protein>
    <submittedName>
        <fullName evidence="1">Uncharacterized protein</fullName>
    </submittedName>
</protein>
<dbReference type="Proteomes" id="UP001602013">
    <property type="component" value="Unassembled WGS sequence"/>
</dbReference>